<dbReference type="PANTHER" id="PTHR43023:SF3">
    <property type="entry name" value="PROTEIN TRIGALACTOSYLDIACYLGLYCEROL 3, CHLOROPLASTIC"/>
    <property type="match status" value="1"/>
</dbReference>
<comment type="caution">
    <text evidence="5">The sequence shown here is derived from an EMBL/GenBank/DDBJ whole genome shotgun (WGS) entry which is preliminary data.</text>
</comment>
<dbReference type="PROSITE" id="PS00211">
    <property type="entry name" value="ABC_TRANSPORTER_1"/>
    <property type="match status" value="1"/>
</dbReference>
<accession>A0A967C845</accession>
<dbReference type="SUPFAM" id="SSF52540">
    <property type="entry name" value="P-loop containing nucleoside triphosphate hydrolases"/>
    <property type="match status" value="1"/>
</dbReference>
<dbReference type="CDD" id="cd03261">
    <property type="entry name" value="ABC_Org_Solvent_Resistant"/>
    <property type="match status" value="1"/>
</dbReference>
<evidence type="ECO:0000256" key="1">
    <source>
        <dbReference type="ARBA" id="ARBA00022448"/>
    </source>
</evidence>
<keyword evidence="1" id="KW-0813">Transport</keyword>
<name>A0A967C845_9PROT</name>
<dbReference type="InterPro" id="IPR003439">
    <property type="entry name" value="ABC_transporter-like_ATP-bd"/>
</dbReference>
<dbReference type="InterPro" id="IPR027417">
    <property type="entry name" value="P-loop_NTPase"/>
</dbReference>
<dbReference type="GO" id="GO:0005524">
    <property type="term" value="F:ATP binding"/>
    <property type="evidence" value="ECO:0007669"/>
    <property type="project" value="UniProtKB-KW"/>
</dbReference>
<keyword evidence="2" id="KW-0547">Nucleotide-binding</keyword>
<keyword evidence="3 5" id="KW-0067">ATP-binding</keyword>
<proteinExistence type="predicted"/>
<dbReference type="InterPro" id="IPR003593">
    <property type="entry name" value="AAA+_ATPase"/>
</dbReference>
<gene>
    <name evidence="5" type="ORF">HBA54_06145</name>
</gene>
<dbReference type="SMART" id="SM00382">
    <property type="entry name" value="AAA"/>
    <property type="match status" value="1"/>
</dbReference>
<keyword evidence="6" id="KW-1185">Reference proteome</keyword>
<dbReference type="RefSeq" id="WP_167222494.1">
    <property type="nucleotide sequence ID" value="NZ_JAAQPH010000004.1"/>
</dbReference>
<dbReference type="AlphaFoldDB" id="A0A967C845"/>
<dbReference type="PROSITE" id="PS50893">
    <property type="entry name" value="ABC_TRANSPORTER_2"/>
    <property type="match status" value="1"/>
</dbReference>
<evidence type="ECO:0000256" key="3">
    <source>
        <dbReference type="ARBA" id="ARBA00022840"/>
    </source>
</evidence>
<protein>
    <submittedName>
        <fullName evidence="5">ABC transporter ATP-binding protein</fullName>
    </submittedName>
</protein>
<sequence length="284" mass="29554">MAALEGAGTGEGAGSAAQDRAAPPVLSISGLKTQFGTSVIHENLDFSVQPGEVMGVVGGSGTGKSVLIRTIIGLNKPTAGRISVFGRDLAGLNGAELMAMRSRWGVLFQDGALFSSLTVAQNIEVPMKEHSDLSPALRQELIDVKISMVGLPPDAAHKYPAELSGGMRKRAGLARALALDADILFLDEPTAGLDPIGAANFDILIGDLQRALGLTVVMVTHDLDSLYAICDRVSVLVDKRVKVGTIDALMREPDPWIQEYFGGPRGRAAAGSAEKAGTQPAGTA</sequence>
<dbReference type="EMBL" id="JAAQPH010000004">
    <property type="protein sequence ID" value="NIA68167.1"/>
    <property type="molecule type" value="Genomic_DNA"/>
</dbReference>
<organism evidence="5 6">
    <name type="scientific">Pelagibius litoralis</name>
    <dbReference type="NCBI Taxonomy" id="374515"/>
    <lineage>
        <taxon>Bacteria</taxon>
        <taxon>Pseudomonadati</taxon>
        <taxon>Pseudomonadota</taxon>
        <taxon>Alphaproteobacteria</taxon>
        <taxon>Rhodospirillales</taxon>
        <taxon>Rhodovibrionaceae</taxon>
        <taxon>Pelagibius</taxon>
    </lineage>
</organism>
<evidence type="ECO:0000256" key="2">
    <source>
        <dbReference type="ARBA" id="ARBA00022741"/>
    </source>
</evidence>
<dbReference type="Proteomes" id="UP000761264">
    <property type="component" value="Unassembled WGS sequence"/>
</dbReference>
<evidence type="ECO:0000313" key="5">
    <source>
        <dbReference type="EMBL" id="NIA68167.1"/>
    </source>
</evidence>
<dbReference type="Gene3D" id="3.40.50.300">
    <property type="entry name" value="P-loop containing nucleotide triphosphate hydrolases"/>
    <property type="match status" value="1"/>
</dbReference>
<reference evidence="5" key="1">
    <citation type="submission" date="2020-03" db="EMBL/GenBank/DDBJ databases">
        <title>Genome of Pelagibius litoralis DSM 21314T.</title>
        <authorList>
            <person name="Wang G."/>
        </authorList>
    </citation>
    <scope>NUCLEOTIDE SEQUENCE</scope>
    <source>
        <strain evidence="5">DSM 21314</strain>
    </source>
</reference>
<dbReference type="Pfam" id="PF00005">
    <property type="entry name" value="ABC_tran"/>
    <property type="match status" value="1"/>
</dbReference>
<evidence type="ECO:0000313" key="6">
    <source>
        <dbReference type="Proteomes" id="UP000761264"/>
    </source>
</evidence>
<dbReference type="PANTHER" id="PTHR43023">
    <property type="entry name" value="PROTEIN TRIGALACTOSYLDIACYLGLYCEROL 3, CHLOROPLASTIC"/>
    <property type="match status" value="1"/>
</dbReference>
<feature type="domain" description="ABC transporter" evidence="4">
    <location>
        <begin position="26"/>
        <end position="262"/>
    </location>
</feature>
<evidence type="ECO:0000259" key="4">
    <source>
        <dbReference type="PROSITE" id="PS50893"/>
    </source>
</evidence>
<dbReference type="GO" id="GO:0016887">
    <property type="term" value="F:ATP hydrolysis activity"/>
    <property type="evidence" value="ECO:0007669"/>
    <property type="project" value="InterPro"/>
</dbReference>
<dbReference type="InterPro" id="IPR017871">
    <property type="entry name" value="ABC_transporter-like_CS"/>
</dbReference>